<dbReference type="InterPro" id="IPR052895">
    <property type="entry name" value="HetReg/Transcr_Mod"/>
</dbReference>
<dbReference type="OrthoDB" id="3773119at2759"/>
<accession>A0A9P4HHZ6</accession>
<name>A0A9P4HHZ6_9PLEO</name>
<keyword evidence="4" id="KW-1185">Reference proteome</keyword>
<evidence type="ECO:0000313" key="4">
    <source>
        <dbReference type="Proteomes" id="UP000799777"/>
    </source>
</evidence>
<feature type="compositionally biased region" description="Polar residues" evidence="1">
    <location>
        <begin position="1"/>
        <end position="20"/>
    </location>
</feature>
<dbReference type="EMBL" id="ML978167">
    <property type="protein sequence ID" value="KAF2033381.1"/>
    <property type="molecule type" value="Genomic_DNA"/>
</dbReference>
<dbReference type="InterPro" id="IPR010730">
    <property type="entry name" value="HET"/>
</dbReference>
<dbReference type="PANTHER" id="PTHR24148:SF73">
    <property type="entry name" value="HET DOMAIN PROTEIN (AFU_ORTHOLOGUE AFUA_8G01020)"/>
    <property type="match status" value="1"/>
</dbReference>
<sequence>MESDIITSNNSKASDNSIAGNVQHKPLVDPKTHMRLLKVIQGNLNQRISCTLSAWPLSSVPAYTAISYTWGSPSDTATILIDGKPKVVRRNCEYVLRQAYAADTDAYYWVDDICIDQSLTEEKNHQVSMMGDLHKRGARVLACVGEHADDSEFLPCQKPVRSIDRTRSDA</sequence>
<comment type="caution">
    <text evidence="3">The sequence shown here is derived from an EMBL/GenBank/DDBJ whole genome shotgun (WGS) entry which is preliminary data.</text>
</comment>
<protein>
    <recommendedName>
        <fullName evidence="2">Heterokaryon incompatibility domain-containing protein</fullName>
    </recommendedName>
</protein>
<feature type="domain" description="Heterokaryon incompatibility" evidence="2">
    <location>
        <begin position="63"/>
        <end position="159"/>
    </location>
</feature>
<organism evidence="3 4">
    <name type="scientific">Setomelanomma holmii</name>
    <dbReference type="NCBI Taxonomy" id="210430"/>
    <lineage>
        <taxon>Eukaryota</taxon>
        <taxon>Fungi</taxon>
        <taxon>Dikarya</taxon>
        <taxon>Ascomycota</taxon>
        <taxon>Pezizomycotina</taxon>
        <taxon>Dothideomycetes</taxon>
        <taxon>Pleosporomycetidae</taxon>
        <taxon>Pleosporales</taxon>
        <taxon>Pleosporineae</taxon>
        <taxon>Phaeosphaeriaceae</taxon>
        <taxon>Setomelanomma</taxon>
    </lineage>
</organism>
<reference evidence="3" key="1">
    <citation type="journal article" date="2020" name="Stud. Mycol.">
        <title>101 Dothideomycetes genomes: a test case for predicting lifestyles and emergence of pathogens.</title>
        <authorList>
            <person name="Haridas S."/>
            <person name="Albert R."/>
            <person name="Binder M."/>
            <person name="Bloem J."/>
            <person name="Labutti K."/>
            <person name="Salamov A."/>
            <person name="Andreopoulos B."/>
            <person name="Baker S."/>
            <person name="Barry K."/>
            <person name="Bills G."/>
            <person name="Bluhm B."/>
            <person name="Cannon C."/>
            <person name="Castanera R."/>
            <person name="Culley D."/>
            <person name="Daum C."/>
            <person name="Ezra D."/>
            <person name="Gonzalez J."/>
            <person name="Henrissat B."/>
            <person name="Kuo A."/>
            <person name="Liang C."/>
            <person name="Lipzen A."/>
            <person name="Lutzoni F."/>
            <person name="Magnuson J."/>
            <person name="Mondo S."/>
            <person name="Nolan M."/>
            <person name="Ohm R."/>
            <person name="Pangilinan J."/>
            <person name="Park H.-J."/>
            <person name="Ramirez L."/>
            <person name="Alfaro M."/>
            <person name="Sun H."/>
            <person name="Tritt A."/>
            <person name="Yoshinaga Y."/>
            <person name="Zwiers L.-H."/>
            <person name="Turgeon B."/>
            <person name="Goodwin S."/>
            <person name="Spatafora J."/>
            <person name="Crous P."/>
            <person name="Grigoriev I."/>
        </authorList>
    </citation>
    <scope>NUCLEOTIDE SEQUENCE</scope>
    <source>
        <strain evidence="3">CBS 110217</strain>
    </source>
</reference>
<gene>
    <name evidence="3" type="ORF">EK21DRAFT_109174</name>
</gene>
<evidence type="ECO:0000259" key="2">
    <source>
        <dbReference type="Pfam" id="PF06985"/>
    </source>
</evidence>
<dbReference type="Pfam" id="PF06985">
    <property type="entry name" value="HET"/>
    <property type="match status" value="1"/>
</dbReference>
<proteinExistence type="predicted"/>
<evidence type="ECO:0000313" key="3">
    <source>
        <dbReference type="EMBL" id="KAF2033381.1"/>
    </source>
</evidence>
<dbReference type="Proteomes" id="UP000799777">
    <property type="component" value="Unassembled WGS sequence"/>
</dbReference>
<feature type="region of interest" description="Disordered" evidence="1">
    <location>
        <begin position="1"/>
        <end position="24"/>
    </location>
</feature>
<dbReference type="AlphaFoldDB" id="A0A9P4HHZ6"/>
<dbReference type="PANTHER" id="PTHR24148">
    <property type="entry name" value="ANKYRIN REPEAT DOMAIN-CONTAINING PROTEIN 39 HOMOLOG-RELATED"/>
    <property type="match status" value="1"/>
</dbReference>
<evidence type="ECO:0000256" key="1">
    <source>
        <dbReference type="SAM" id="MobiDB-lite"/>
    </source>
</evidence>